<dbReference type="GO" id="GO:0003676">
    <property type="term" value="F:nucleic acid binding"/>
    <property type="evidence" value="ECO:0007669"/>
    <property type="project" value="InterPro"/>
</dbReference>
<dbReference type="GO" id="GO:0005829">
    <property type="term" value="C:cytosol"/>
    <property type="evidence" value="ECO:0007669"/>
    <property type="project" value="UniProtKB-ARBA"/>
</dbReference>
<dbReference type="PIRSF" id="PIRSF002599">
    <property type="entry name" value="Cold_shock_A"/>
    <property type="match status" value="1"/>
</dbReference>
<evidence type="ECO:0000256" key="1">
    <source>
        <dbReference type="ARBA" id="ARBA00004496"/>
    </source>
</evidence>
<evidence type="ECO:0000313" key="5">
    <source>
        <dbReference type="EMBL" id="PSC06822.1"/>
    </source>
</evidence>
<dbReference type="InterPro" id="IPR019844">
    <property type="entry name" value="CSD_CS"/>
</dbReference>
<dbReference type="Gene3D" id="2.40.50.140">
    <property type="entry name" value="Nucleic acid-binding proteins"/>
    <property type="match status" value="1"/>
</dbReference>
<dbReference type="InterPro" id="IPR002059">
    <property type="entry name" value="CSP_DNA-bd"/>
</dbReference>
<keyword evidence="6" id="KW-1185">Reference proteome</keyword>
<dbReference type="OrthoDB" id="9801074at2"/>
<comment type="subcellular location">
    <subcellularLocation>
        <location evidence="1 3">Cytoplasm</location>
    </subcellularLocation>
</comment>
<dbReference type="AlphaFoldDB" id="A0A2T1HYP8"/>
<gene>
    <name evidence="5" type="ORF">SLNSH_00055</name>
</gene>
<dbReference type="PROSITE" id="PS00352">
    <property type="entry name" value="CSD_1"/>
    <property type="match status" value="1"/>
</dbReference>
<evidence type="ECO:0000256" key="3">
    <source>
        <dbReference type="RuleBase" id="RU000408"/>
    </source>
</evidence>
<organism evidence="5 6">
    <name type="scientific">Alsobacter soli</name>
    <dbReference type="NCBI Taxonomy" id="2109933"/>
    <lineage>
        <taxon>Bacteria</taxon>
        <taxon>Pseudomonadati</taxon>
        <taxon>Pseudomonadota</taxon>
        <taxon>Alphaproteobacteria</taxon>
        <taxon>Hyphomicrobiales</taxon>
        <taxon>Alsobacteraceae</taxon>
        <taxon>Alsobacter</taxon>
    </lineage>
</organism>
<accession>A0A2T1HYP8</accession>
<feature type="domain" description="CSD" evidence="4">
    <location>
        <begin position="2"/>
        <end position="69"/>
    </location>
</feature>
<evidence type="ECO:0000313" key="6">
    <source>
        <dbReference type="Proteomes" id="UP000239772"/>
    </source>
</evidence>
<dbReference type="SMART" id="SM00357">
    <property type="entry name" value="CSP"/>
    <property type="match status" value="1"/>
</dbReference>
<comment type="caution">
    <text evidence="5">The sequence shown here is derived from an EMBL/GenBank/DDBJ whole genome shotgun (WGS) entry which is preliminary data.</text>
</comment>
<dbReference type="PROSITE" id="PS51857">
    <property type="entry name" value="CSD_2"/>
    <property type="match status" value="1"/>
</dbReference>
<dbReference type="Proteomes" id="UP000239772">
    <property type="component" value="Unassembled WGS sequence"/>
</dbReference>
<protein>
    <submittedName>
        <fullName evidence="5">Cold-shock protein</fullName>
    </submittedName>
</protein>
<evidence type="ECO:0000259" key="4">
    <source>
        <dbReference type="PROSITE" id="PS51857"/>
    </source>
</evidence>
<reference evidence="6" key="1">
    <citation type="submission" date="2018-03" db="EMBL/GenBank/DDBJ databases">
        <authorList>
            <person name="Sun L."/>
            <person name="Liu H."/>
            <person name="Chen W."/>
            <person name="Huang K."/>
            <person name="Liu W."/>
            <person name="Gao X."/>
        </authorList>
    </citation>
    <scope>NUCLEOTIDE SEQUENCE [LARGE SCALE GENOMIC DNA]</scope>
    <source>
        <strain evidence="6">SH9</strain>
    </source>
</reference>
<dbReference type="PANTHER" id="PTHR11544">
    <property type="entry name" value="COLD SHOCK DOMAIN CONTAINING PROTEINS"/>
    <property type="match status" value="1"/>
</dbReference>
<dbReference type="PRINTS" id="PR00050">
    <property type="entry name" value="COLDSHOCK"/>
</dbReference>
<dbReference type="CDD" id="cd04458">
    <property type="entry name" value="CSP_CDS"/>
    <property type="match status" value="1"/>
</dbReference>
<dbReference type="InterPro" id="IPR050181">
    <property type="entry name" value="Cold_shock_domain"/>
</dbReference>
<evidence type="ECO:0000256" key="2">
    <source>
        <dbReference type="ARBA" id="ARBA00022490"/>
    </source>
</evidence>
<dbReference type="Pfam" id="PF00313">
    <property type="entry name" value="CSD"/>
    <property type="match status" value="1"/>
</dbReference>
<dbReference type="InterPro" id="IPR011129">
    <property type="entry name" value="CSD"/>
</dbReference>
<keyword evidence="2" id="KW-0963">Cytoplasm</keyword>
<dbReference type="EMBL" id="PVZS01000001">
    <property type="protein sequence ID" value="PSC06822.1"/>
    <property type="molecule type" value="Genomic_DNA"/>
</dbReference>
<dbReference type="InterPro" id="IPR012156">
    <property type="entry name" value="Cold_shock_CspA"/>
</dbReference>
<sequence length="73" mass="7823">MTQHGIVKFFNTEKGYGFIKPDDGGRDIFVHVTAVSRAGLPSLDQGQKVAFEIEPDKKGKGPKAVNLVVLPGA</sequence>
<dbReference type="InterPro" id="IPR012340">
    <property type="entry name" value="NA-bd_OB-fold"/>
</dbReference>
<dbReference type="RefSeq" id="WP_106334607.1">
    <property type="nucleotide sequence ID" value="NZ_PVZS01000001.1"/>
</dbReference>
<proteinExistence type="predicted"/>
<dbReference type="SUPFAM" id="SSF50249">
    <property type="entry name" value="Nucleic acid-binding proteins"/>
    <property type="match status" value="1"/>
</dbReference>
<name>A0A2T1HYP8_9HYPH</name>